<keyword evidence="2" id="KW-1185">Reference proteome</keyword>
<evidence type="ECO:0000313" key="2">
    <source>
        <dbReference type="Proteomes" id="UP001595748"/>
    </source>
</evidence>
<dbReference type="Proteomes" id="UP001595748">
    <property type="component" value="Unassembled WGS sequence"/>
</dbReference>
<reference evidence="2" key="1">
    <citation type="journal article" date="2019" name="Int. J. Syst. Evol. Microbiol.">
        <title>The Global Catalogue of Microorganisms (GCM) 10K type strain sequencing project: providing services to taxonomists for standard genome sequencing and annotation.</title>
        <authorList>
            <consortium name="The Broad Institute Genomics Platform"/>
            <consortium name="The Broad Institute Genome Sequencing Center for Infectious Disease"/>
            <person name="Wu L."/>
            <person name="Ma J."/>
        </authorList>
    </citation>
    <scope>NUCLEOTIDE SEQUENCE [LARGE SCALE GENOMIC DNA]</scope>
    <source>
        <strain evidence="2">CCTCC AB 2013263</strain>
    </source>
</reference>
<protein>
    <submittedName>
        <fullName evidence="1">Uncharacterized protein</fullName>
    </submittedName>
</protein>
<dbReference type="EMBL" id="JBHRZF010000168">
    <property type="protein sequence ID" value="MFC3861987.1"/>
    <property type="molecule type" value="Genomic_DNA"/>
</dbReference>
<gene>
    <name evidence="1" type="ORF">ACFOPQ_14555</name>
</gene>
<dbReference type="RefSeq" id="WP_380079423.1">
    <property type="nucleotide sequence ID" value="NZ_JBHRZF010000168.1"/>
</dbReference>
<accession>A0ABV8ABW0</accession>
<evidence type="ECO:0000313" key="1">
    <source>
        <dbReference type="EMBL" id="MFC3861987.1"/>
    </source>
</evidence>
<organism evidence="1 2">
    <name type="scientific">Deinococcus antarcticus</name>
    <dbReference type="NCBI Taxonomy" id="1298767"/>
    <lineage>
        <taxon>Bacteria</taxon>
        <taxon>Thermotogati</taxon>
        <taxon>Deinococcota</taxon>
        <taxon>Deinococci</taxon>
        <taxon>Deinococcales</taxon>
        <taxon>Deinococcaceae</taxon>
        <taxon>Deinococcus</taxon>
    </lineage>
</organism>
<name>A0ABV8ABW0_9DEIO</name>
<sequence length="116" mass="13508">MSTLLKDFNFQNGVVTYVDAGFDLARSIQKQEDSLEEDVLQVRYPSQLLLDLGWYGREQLCRLMLIKDFNWEEPVAEWHPVSPDNFPLPVRLHDADRVAARCAADPWGFPWLLEDE</sequence>
<comment type="caution">
    <text evidence="1">The sequence shown here is derived from an EMBL/GenBank/DDBJ whole genome shotgun (WGS) entry which is preliminary data.</text>
</comment>
<proteinExistence type="predicted"/>